<evidence type="ECO:0000313" key="8">
    <source>
        <dbReference type="Proteomes" id="UP000291469"/>
    </source>
</evidence>
<gene>
    <name evidence="7" type="ORF">ER308_03850</name>
</gene>
<dbReference type="Pfam" id="PF01523">
    <property type="entry name" value="PmbA_TldD_1st"/>
    <property type="match status" value="1"/>
</dbReference>
<dbReference type="SUPFAM" id="SSF111283">
    <property type="entry name" value="Putative modulator of DNA gyrase, PmbA/TldD"/>
    <property type="match status" value="1"/>
</dbReference>
<evidence type="ECO:0000259" key="6">
    <source>
        <dbReference type="Pfam" id="PF19289"/>
    </source>
</evidence>
<sequence length="480" mass="51469">MFDPATRAVEAALAAGATYADARVVIRRHERLSAQNGELQSVRNSLDAGLGVRALVGSSWGFAASSDLGDEAAAGRTGAEATATAKASALVPGRGIQLADVTVAEDSYETPHLEDPFSVPLDEKVGVIVGATQTMAGVEGIRVASAQLMFWDTDKWFVSSQGHRIHQHLVESGCGMDATALGEHETQRRSYPQSFGHVETGGYEMVRRFDLPGNAQHVAEEAVQLLSAEPCPSGELDLILESSQLALQIHESVGHAIELDRILGWEAAFAGTSFLELDQLGSLRYGSELMNITADATIPRGLSTFGYDDEGTPAQAVDIVRGGTWVGVLSGRDSAHLAGLPPGGMVRGDGFNRMPMVRMTNVGLEPGDSSLEEIVSETKHGVVMATNRSWSIDDRRLNFQFGCEIGWEVRDGKRVRMVRNPTYTGITPRFWASLDMLAGEGEWHPWGVPNCGKGQPTQVGHTGHPASPGRFRNVRIGVTT</sequence>
<keyword evidence="3" id="KW-0378">Hydrolase</keyword>
<keyword evidence="4" id="KW-0482">Metalloprotease</keyword>
<proteinExistence type="inferred from homology"/>
<dbReference type="GO" id="GO:0006508">
    <property type="term" value="P:proteolysis"/>
    <property type="evidence" value="ECO:0007669"/>
    <property type="project" value="UniProtKB-KW"/>
</dbReference>
<evidence type="ECO:0000259" key="5">
    <source>
        <dbReference type="Pfam" id="PF01523"/>
    </source>
</evidence>
<dbReference type="GO" id="GO:0005829">
    <property type="term" value="C:cytosol"/>
    <property type="evidence" value="ECO:0007669"/>
    <property type="project" value="TreeGrafter"/>
</dbReference>
<evidence type="ECO:0000313" key="7">
    <source>
        <dbReference type="EMBL" id="QBI18768.1"/>
    </source>
</evidence>
<reference evidence="7 8" key="1">
    <citation type="submission" date="2019-01" db="EMBL/GenBank/DDBJ databases">
        <title>Egibacter rhizosphaerae EGI 80759T.</title>
        <authorList>
            <person name="Chen D.-D."/>
            <person name="Tian Y."/>
            <person name="Jiao J.-Y."/>
            <person name="Zhang X.-T."/>
            <person name="Zhang Y.-G."/>
            <person name="Zhang Y."/>
            <person name="Xiao M."/>
            <person name="Shu W.-S."/>
            <person name="Li W.-J."/>
        </authorList>
    </citation>
    <scope>NUCLEOTIDE SEQUENCE [LARGE SCALE GENOMIC DNA]</scope>
    <source>
        <strain evidence="7 8">EGI 80759</strain>
    </source>
</reference>
<protein>
    <submittedName>
        <fullName evidence="7">TldD/PmbA family protein</fullName>
    </submittedName>
</protein>
<dbReference type="InterPro" id="IPR036059">
    <property type="entry name" value="TldD/PmbA_sf"/>
</dbReference>
<dbReference type="EMBL" id="CP036402">
    <property type="protein sequence ID" value="QBI18768.1"/>
    <property type="molecule type" value="Genomic_DNA"/>
</dbReference>
<feature type="domain" description="Metalloprotease TldD/E C-terminal" evidence="6">
    <location>
        <begin position="233"/>
        <end position="449"/>
    </location>
</feature>
<dbReference type="PANTHER" id="PTHR30624">
    <property type="entry name" value="UNCHARACTERIZED PROTEIN TLDD AND PMBA"/>
    <property type="match status" value="1"/>
</dbReference>
<dbReference type="Proteomes" id="UP000291469">
    <property type="component" value="Chromosome"/>
</dbReference>
<dbReference type="InterPro" id="IPR002510">
    <property type="entry name" value="Metalloprtase-TldD/E_N"/>
</dbReference>
<dbReference type="RefSeq" id="WP_131153765.1">
    <property type="nucleotide sequence ID" value="NZ_CP036402.1"/>
</dbReference>
<evidence type="ECO:0000256" key="3">
    <source>
        <dbReference type="ARBA" id="ARBA00022801"/>
    </source>
</evidence>
<dbReference type="InterPro" id="IPR045569">
    <property type="entry name" value="Metalloprtase-TldD/E_C"/>
</dbReference>
<dbReference type="Gene3D" id="3.30.2290.10">
    <property type="entry name" value="PmbA/TldD superfamily"/>
    <property type="match status" value="1"/>
</dbReference>
<evidence type="ECO:0000256" key="2">
    <source>
        <dbReference type="ARBA" id="ARBA00022670"/>
    </source>
</evidence>
<dbReference type="InterPro" id="IPR035068">
    <property type="entry name" value="TldD/PmbA_N"/>
</dbReference>
<dbReference type="GO" id="GO:0008237">
    <property type="term" value="F:metallopeptidase activity"/>
    <property type="evidence" value="ECO:0007669"/>
    <property type="project" value="UniProtKB-KW"/>
</dbReference>
<comment type="similarity">
    <text evidence="1">Belongs to the peptidase U62 family.</text>
</comment>
<dbReference type="AlphaFoldDB" id="A0A411YC55"/>
<name>A0A411YC55_9ACTN</name>
<keyword evidence="8" id="KW-1185">Reference proteome</keyword>
<dbReference type="PANTHER" id="PTHR30624:SF10">
    <property type="entry name" value="CONSERVED PROTEIN"/>
    <property type="match status" value="1"/>
</dbReference>
<dbReference type="InterPro" id="IPR051463">
    <property type="entry name" value="Peptidase_U62_metallo"/>
</dbReference>
<feature type="domain" description="Metalloprotease TldD/E N-terminal" evidence="5">
    <location>
        <begin position="20"/>
        <end position="73"/>
    </location>
</feature>
<keyword evidence="2" id="KW-0645">Protease</keyword>
<evidence type="ECO:0000256" key="4">
    <source>
        <dbReference type="ARBA" id="ARBA00023049"/>
    </source>
</evidence>
<organism evidence="7 8">
    <name type="scientific">Egibacter rhizosphaerae</name>
    <dbReference type="NCBI Taxonomy" id="1670831"/>
    <lineage>
        <taxon>Bacteria</taxon>
        <taxon>Bacillati</taxon>
        <taxon>Actinomycetota</taxon>
        <taxon>Nitriliruptoria</taxon>
        <taxon>Egibacterales</taxon>
        <taxon>Egibacteraceae</taxon>
        <taxon>Egibacter</taxon>
    </lineage>
</organism>
<dbReference type="Pfam" id="PF19289">
    <property type="entry name" value="PmbA_TldD_3rd"/>
    <property type="match status" value="1"/>
</dbReference>
<accession>A0A411YC55</accession>
<dbReference type="KEGG" id="erz:ER308_03850"/>
<evidence type="ECO:0000256" key="1">
    <source>
        <dbReference type="ARBA" id="ARBA00005836"/>
    </source>
</evidence>
<dbReference type="OrthoDB" id="9803213at2"/>